<dbReference type="EMBL" id="LAZR01055822">
    <property type="protein sequence ID" value="KKK75529.1"/>
    <property type="molecule type" value="Genomic_DNA"/>
</dbReference>
<evidence type="ECO:0000313" key="2">
    <source>
        <dbReference type="EMBL" id="KKK75529.1"/>
    </source>
</evidence>
<feature type="compositionally biased region" description="Basic and acidic residues" evidence="1">
    <location>
        <begin position="85"/>
        <end position="99"/>
    </location>
</feature>
<gene>
    <name evidence="2" type="ORF">LCGC14_2872800</name>
</gene>
<protein>
    <submittedName>
        <fullName evidence="2">Uncharacterized protein</fullName>
    </submittedName>
</protein>
<feature type="compositionally biased region" description="Basic and acidic residues" evidence="1">
    <location>
        <begin position="105"/>
        <end position="130"/>
    </location>
</feature>
<reference evidence="2" key="1">
    <citation type="journal article" date="2015" name="Nature">
        <title>Complex archaea that bridge the gap between prokaryotes and eukaryotes.</title>
        <authorList>
            <person name="Spang A."/>
            <person name="Saw J.H."/>
            <person name="Jorgensen S.L."/>
            <person name="Zaremba-Niedzwiedzka K."/>
            <person name="Martijn J."/>
            <person name="Lind A.E."/>
            <person name="van Eijk R."/>
            <person name="Schleper C."/>
            <person name="Guy L."/>
            <person name="Ettema T.J."/>
        </authorList>
    </citation>
    <scope>NUCLEOTIDE SEQUENCE</scope>
</reference>
<comment type="caution">
    <text evidence="2">The sequence shown here is derived from an EMBL/GenBank/DDBJ whole genome shotgun (WGS) entry which is preliminary data.</text>
</comment>
<accession>A0A0F9AAK8</accession>
<sequence length="130" mass="14989">MNRKELAEKLNKFIDEEKRITGDDDRHTEGFRNGFKSSCTIIKTELNRLLELKGCGKWFDRDQYRCEGSTLCPECTKKSKSVPKKPWDDVKKINRELGETRGLPKSKESKIGDEINKDYASTKEEGTNAK</sequence>
<dbReference type="AlphaFoldDB" id="A0A0F9AAK8"/>
<proteinExistence type="predicted"/>
<feature type="region of interest" description="Disordered" evidence="1">
    <location>
        <begin position="76"/>
        <end position="130"/>
    </location>
</feature>
<name>A0A0F9AAK8_9ZZZZ</name>
<evidence type="ECO:0000256" key="1">
    <source>
        <dbReference type="SAM" id="MobiDB-lite"/>
    </source>
</evidence>
<organism evidence="2">
    <name type="scientific">marine sediment metagenome</name>
    <dbReference type="NCBI Taxonomy" id="412755"/>
    <lineage>
        <taxon>unclassified sequences</taxon>
        <taxon>metagenomes</taxon>
        <taxon>ecological metagenomes</taxon>
    </lineage>
</organism>